<comment type="caution">
    <text evidence="8">The sequence shown here is derived from an EMBL/GenBank/DDBJ whole genome shotgun (WGS) entry which is preliminary data.</text>
</comment>
<dbReference type="InterPro" id="IPR042160">
    <property type="entry name" value="HD-Zip_IV"/>
</dbReference>
<proteinExistence type="predicted"/>
<evidence type="ECO:0000313" key="8">
    <source>
        <dbReference type="EMBL" id="OWM81254.1"/>
    </source>
</evidence>
<dbReference type="Pfam" id="PF25797">
    <property type="entry name" value="PDF2_C"/>
    <property type="match status" value="1"/>
</dbReference>
<dbReference type="PROSITE" id="PS50848">
    <property type="entry name" value="START"/>
    <property type="match status" value="1"/>
</dbReference>
<protein>
    <recommendedName>
        <fullName evidence="7">START domain-containing protein</fullName>
    </recommendedName>
</protein>
<feature type="domain" description="START" evidence="7">
    <location>
        <begin position="143"/>
        <end position="369"/>
    </location>
</feature>
<dbReference type="SMART" id="SM00234">
    <property type="entry name" value="START"/>
    <property type="match status" value="1"/>
</dbReference>
<dbReference type="EMBL" id="MTKT01002214">
    <property type="protein sequence ID" value="OWM81254.1"/>
    <property type="molecule type" value="Genomic_DNA"/>
</dbReference>
<dbReference type="PANTHER" id="PTHR45654">
    <property type="entry name" value="HOMEOBOX-LEUCINE ZIPPER PROTEIN MERISTEM L1"/>
    <property type="match status" value="1"/>
</dbReference>
<gene>
    <name evidence="8" type="ORF">CDL15_Pgr007292</name>
</gene>
<dbReference type="Gene3D" id="3.30.530.20">
    <property type="match status" value="1"/>
</dbReference>
<organism evidence="8 9">
    <name type="scientific">Punica granatum</name>
    <name type="common">Pomegranate</name>
    <dbReference type="NCBI Taxonomy" id="22663"/>
    <lineage>
        <taxon>Eukaryota</taxon>
        <taxon>Viridiplantae</taxon>
        <taxon>Streptophyta</taxon>
        <taxon>Embryophyta</taxon>
        <taxon>Tracheophyta</taxon>
        <taxon>Spermatophyta</taxon>
        <taxon>Magnoliopsida</taxon>
        <taxon>eudicotyledons</taxon>
        <taxon>Gunneridae</taxon>
        <taxon>Pentapetalae</taxon>
        <taxon>rosids</taxon>
        <taxon>malvids</taxon>
        <taxon>Myrtales</taxon>
        <taxon>Lythraceae</taxon>
        <taxon>Punica</taxon>
    </lineage>
</organism>
<evidence type="ECO:0000256" key="3">
    <source>
        <dbReference type="ARBA" id="ARBA00023155"/>
    </source>
</evidence>
<keyword evidence="2" id="KW-0238">DNA-binding</keyword>
<feature type="region of interest" description="Disordered" evidence="6">
    <location>
        <begin position="1"/>
        <end position="47"/>
    </location>
</feature>
<evidence type="ECO:0000313" key="9">
    <source>
        <dbReference type="Proteomes" id="UP000197138"/>
    </source>
</evidence>
<keyword evidence="1" id="KW-0805">Transcription regulation</keyword>
<evidence type="ECO:0000256" key="2">
    <source>
        <dbReference type="ARBA" id="ARBA00023125"/>
    </source>
</evidence>
<reference evidence="9" key="1">
    <citation type="journal article" date="2017" name="Plant J.">
        <title>The pomegranate (Punica granatum L.) genome and the genomics of punicalagin biosynthesis.</title>
        <authorList>
            <person name="Qin G."/>
            <person name="Xu C."/>
            <person name="Ming R."/>
            <person name="Tang H."/>
            <person name="Guyot R."/>
            <person name="Kramer E.M."/>
            <person name="Hu Y."/>
            <person name="Yi X."/>
            <person name="Qi Y."/>
            <person name="Xu X."/>
            <person name="Gao Z."/>
            <person name="Pan H."/>
            <person name="Jian J."/>
            <person name="Tian Y."/>
            <person name="Yue Z."/>
            <person name="Xu Y."/>
        </authorList>
    </citation>
    <scope>NUCLEOTIDE SEQUENCE [LARGE SCALE GENOMIC DNA]</scope>
    <source>
        <strain evidence="9">cv. Dabenzi</strain>
    </source>
</reference>
<name>A0A218X8J1_PUNGR</name>
<keyword evidence="4" id="KW-0804">Transcription</keyword>
<evidence type="ECO:0000256" key="4">
    <source>
        <dbReference type="ARBA" id="ARBA00023163"/>
    </source>
</evidence>
<sequence length="630" mass="69860">MSEGLSDSETQVGENSVGDWLESDSAPTAAINGFGNPDGPMSRGIKRPRDFLGMRFYPRTTEVYEQNVGLGQQQQQLGEPSWEVRNNVAVDDRNISTNIPYEGPNPQQVEGHGSDSASSFMNGYGRSDSSRATDILMSVSVSTDFTKIKILEFANSAMEDLITMSKKDFNPFDYRHADRMRTAGFGNNQSLPCSGYLHLEASRETAYVGMNRLGIVEMLMDSNRWAAKFADIVSRAILLAVINPGTAEYDGALQVMTAEFHIPTPLVPVRDSYFARYCRKLSPDTWGVVDISLESLFPYPASTRYRRKPSGCLIHELPNGCSKIIWLEYVEADNSLVHKIFQHVVCSGYVFGAQRWVVAIAREHDLLQALMNMTPSEGALRITPMGRVSLLKLVEKMTREFFLDASGSSTNMWMTLPLHGNEDIKITVKNRAHSFGFLGGRTIVLSTSVEIPVPPKRVFSLLSAAESRPKWDFLSQSHVIRELANIIVGSNPESRVSILEIINTTPENTDAPMFYLQKSYIDPTFAYVVYAPIDVPAMSMLLSGGDPESVAFMTSGFMMFPDRPILPGEESSGSLLTVLFHILDDAPREDHYCLSLNSLNVSHSLISGTVGMIKDNFIRGHQRSGGRRGN</sequence>
<dbReference type="AlphaFoldDB" id="A0A218X8J1"/>
<keyword evidence="3" id="KW-0371">Homeobox</keyword>
<dbReference type="PANTHER" id="PTHR45654:SF48">
    <property type="entry name" value="START DOMAIN-CONTAINING PROTEIN"/>
    <property type="match status" value="1"/>
</dbReference>
<dbReference type="Proteomes" id="UP000197138">
    <property type="component" value="Unassembled WGS sequence"/>
</dbReference>
<accession>A0A218X8J1</accession>
<dbReference type="InterPro" id="IPR002913">
    <property type="entry name" value="START_lipid-bd_dom"/>
</dbReference>
<evidence type="ECO:0000256" key="5">
    <source>
        <dbReference type="ARBA" id="ARBA00023242"/>
    </source>
</evidence>
<dbReference type="GO" id="GO:0003677">
    <property type="term" value="F:DNA binding"/>
    <property type="evidence" value="ECO:0007669"/>
    <property type="project" value="UniProtKB-KW"/>
</dbReference>
<feature type="compositionally biased region" description="Polar residues" evidence="6">
    <location>
        <begin position="1"/>
        <end position="14"/>
    </location>
</feature>
<evidence type="ECO:0000259" key="7">
    <source>
        <dbReference type="PROSITE" id="PS50848"/>
    </source>
</evidence>
<keyword evidence="5" id="KW-0539">Nucleus</keyword>
<dbReference type="Pfam" id="PF01852">
    <property type="entry name" value="START"/>
    <property type="match status" value="1"/>
</dbReference>
<evidence type="ECO:0000256" key="1">
    <source>
        <dbReference type="ARBA" id="ARBA00023015"/>
    </source>
</evidence>
<dbReference type="SUPFAM" id="SSF55961">
    <property type="entry name" value="Bet v1-like"/>
    <property type="match status" value="2"/>
</dbReference>
<dbReference type="CDD" id="cd08875">
    <property type="entry name" value="START_ArGLABRA2_like"/>
    <property type="match status" value="1"/>
</dbReference>
<dbReference type="GO" id="GO:0008289">
    <property type="term" value="F:lipid binding"/>
    <property type="evidence" value="ECO:0007669"/>
    <property type="project" value="InterPro"/>
</dbReference>
<dbReference type="InterPro" id="IPR057993">
    <property type="entry name" value="HD-Zip_IV_C"/>
</dbReference>
<dbReference type="InterPro" id="IPR023393">
    <property type="entry name" value="START-like_dom_sf"/>
</dbReference>
<evidence type="ECO:0000256" key="6">
    <source>
        <dbReference type="SAM" id="MobiDB-lite"/>
    </source>
</evidence>